<dbReference type="Proteomes" id="UP001497472">
    <property type="component" value="Unassembled WGS sequence"/>
</dbReference>
<sequence>MTCDVWRLAYTCHRVLVTLACILVLALCALPPIEKIHNKWWLSSTTLSPLLDDGQKIGDTEYDSPDFRVEEPLLLPLNKYREEHRPYRLSPHYKMASRLRLRVPVRVRLLFGVQAADSFGDLYGPHNASLVEYGVGDGARASRPPEPSLPREHPRRVRPENVNRSHPLPVTFDLAVLATTYGIWGWYTWGHSTPLCPRASSNYNEKLSATPRGENIMSVGYQFMWAYRRVPTPFHKYLVRSHDCTVPCPKKEWGWFICVKGYPWARYGMDSGAAAFRSFDGNAVRQEGLVGIHTVAMKLRSVVLNLYYTVLDTHNILDFLYSAYLGRLPYEYLDYRFIDSQWTAPRAYAWAWIIHDYTLGEEWDFEIPRW</sequence>
<feature type="transmembrane region" description="Helical" evidence="2">
    <location>
        <begin position="15"/>
        <end position="33"/>
    </location>
</feature>
<keyword evidence="2" id="KW-0812">Transmembrane</keyword>
<dbReference type="AlphaFoldDB" id="A0AAV1IYW9"/>
<keyword evidence="4" id="KW-1185">Reference proteome</keyword>
<accession>A0AAV1IYW9</accession>
<proteinExistence type="predicted"/>
<comment type="caution">
    <text evidence="3">The sequence shown here is derived from an EMBL/GenBank/DDBJ whole genome shotgun (WGS) entry which is preliminary data.</text>
</comment>
<evidence type="ECO:0000256" key="1">
    <source>
        <dbReference type="SAM" id="MobiDB-lite"/>
    </source>
</evidence>
<dbReference type="EMBL" id="CAVLEF010000003">
    <property type="protein sequence ID" value="CAK1541966.1"/>
    <property type="molecule type" value="Genomic_DNA"/>
</dbReference>
<evidence type="ECO:0000313" key="4">
    <source>
        <dbReference type="Proteomes" id="UP001497472"/>
    </source>
</evidence>
<name>A0AAV1IYW9_9NEOP</name>
<keyword evidence="2" id="KW-1133">Transmembrane helix</keyword>
<feature type="region of interest" description="Disordered" evidence="1">
    <location>
        <begin position="136"/>
        <end position="162"/>
    </location>
</feature>
<reference evidence="3 4" key="1">
    <citation type="submission" date="2023-11" db="EMBL/GenBank/DDBJ databases">
        <authorList>
            <person name="Okamura Y."/>
        </authorList>
    </citation>
    <scope>NUCLEOTIDE SEQUENCE [LARGE SCALE GENOMIC DNA]</scope>
</reference>
<keyword evidence="2" id="KW-0472">Membrane</keyword>
<protein>
    <submittedName>
        <fullName evidence="3">Uncharacterized protein</fullName>
    </submittedName>
</protein>
<evidence type="ECO:0000313" key="3">
    <source>
        <dbReference type="EMBL" id="CAK1541966.1"/>
    </source>
</evidence>
<organism evidence="3 4">
    <name type="scientific">Leptosia nina</name>
    <dbReference type="NCBI Taxonomy" id="320188"/>
    <lineage>
        <taxon>Eukaryota</taxon>
        <taxon>Metazoa</taxon>
        <taxon>Ecdysozoa</taxon>
        <taxon>Arthropoda</taxon>
        <taxon>Hexapoda</taxon>
        <taxon>Insecta</taxon>
        <taxon>Pterygota</taxon>
        <taxon>Neoptera</taxon>
        <taxon>Endopterygota</taxon>
        <taxon>Lepidoptera</taxon>
        <taxon>Glossata</taxon>
        <taxon>Ditrysia</taxon>
        <taxon>Papilionoidea</taxon>
        <taxon>Pieridae</taxon>
        <taxon>Pierinae</taxon>
        <taxon>Leptosia</taxon>
    </lineage>
</organism>
<gene>
    <name evidence="3" type="ORF">LNINA_LOCUS1910</name>
</gene>
<feature type="compositionally biased region" description="Basic and acidic residues" evidence="1">
    <location>
        <begin position="149"/>
        <end position="162"/>
    </location>
</feature>
<evidence type="ECO:0000256" key="2">
    <source>
        <dbReference type="SAM" id="Phobius"/>
    </source>
</evidence>